<dbReference type="Proteomes" id="UP000237000">
    <property type="component" value="Unassembled WGS sequence"/>
</dbReference>
<comment type="caution">
    <text evidence="1">The sequence shown here is derived from an EMBL/GenBank/DDBJ whole genome shotgun (WGS) entry which is preliminary data.</text>
</comment>
<accession>A0A2P5DQ59</accession>
<organism evidence="1 2">
    <name type="scientific">Trema orientale</name>
    <name type="common">Charcoal tree</name>
    <name type="synonym">Celtis orientalis</name>
    <dbReference type="NCBI Taxonomy" id="63057"/>
    <lineage>
        <taxon>Eukaryota</taxon>
        <taxon>Viridiplantae</taxon>
        <taxon>Streptophyta</taxon>
        <taxon>Embryophyta</taxon>
        <taxon>Tracheophyta</taxon>
        <taxon>Spermatophyta</taxon>
        <taxon>Magnoliopsida</taxon>
        <taxon>eudicotyledons</taxon>
        <taxon>Gunneridae</taxon>
        <taxon>Pentapetalae</taxon>
        <taxon>rosids</taxon>
        <taxon>fabids</taxon>
        <taxon>Rosales</taxon>
        <taxon>Cannabaceae</taxon>
        <taxon>Trema</taxon>
    </lineage>
</organism>
<dbReference type="EMBL" id="JXTC01000256">
    <property type="protein sequence ID" value="PON75416.1"/>
    <property type="molecule type" value="Genomic_DNA"/>
</dbReference>
<keyword evidence="2" id="KW-1185">Reference proteome</keyword>
<dbReference type="InParanoid" id="A0A2P5DQ59"/>
<name>A0A2P5DQ59_TREOI</name>
<proteinExistence type="predicted"/>
<gene>
    <name evidence="1" type="ORF">TorRG33x02_245100</name>
</gene>
<sequence length="57" mass="6609">MIGRLPALPPLFLTFSTWSKIFDRGRVRFLRRNCGEEGDEGRLTLFPVEIVKERCLA</sequence>
<protein>
    <submittedName>
        <fullName evidence="1">Uncharacterized protein</fullName>
    </submittedName>
</protein>
<dbReference type="AlphaFoldDB" id="A0A2P5DQ59"/>
<evidence type="ECO:0000313" key="1">
    <source>
        <dbReference type="EMBL" id="PON75416.1"/>
    </source>
</evidence>
<evidence type="ECO:0000313" key="2">
    <source>
        <dbReference type="Proteomes" id="UP000237000"/>
    </source>
</evidence>
<reference evidence="2" key="1">
    <citation type="submission" date="2016-06" db="EMBL/GenBank/DDBJ databases">
        <title>Parallel loss of symbiosis genes in relatives of nitrogen-fixing non-legume Parasponia.</title>
        <authorList>
            <person name="Van Velzen R."/>
            <person name="Holmer R."/>
            <person name="Bu F."/>
            <person name="Rutten L."/>
            <person name="Van Zeijl A."/>
            <person name="Liu W."/>
            <person name="Santuari L."/>
            <person name="Cao Q."/>
            <person name="Sharma T."/>
            <person name="Shen D."/>
            <person name="Roswanjaya Y."/>
            <person name="Wardhani T."/>
            <person name="Kalhor M.S."/>
            <person name="Jansen J."/>
            <person name="Van den Hoogen J."/>
            <person name="Gungor B."/>
            <person name="Hartog M."/>
            <person name="Hontelez J."/>
            <person name="Verver J."/>
            <person name="Yang W.-C."/>
            <person name="Schijlen E."/>
            <person name="Repin R."/>
            <person name="Schilthuizen M."/>
            <person name="Schranz E."/>
            <person name="Heidstra R."/>
            <person name="Miyata K."/>
            <person name="Fedorova E."/>
            <person name="Kohlen W."/>
            <person name="Bisseling T."/>
            <person name="Smit S."/>
            <person name="Geurts R."/>
        </authorList>
    </citation>
    <scope>NUCLEOTIDE SEQUENCE [LARGE SCALE GENOMIC DNA]</scope>
    <source>
        <strain evidence="2">cv. RG33-2</strain>
    </source>
</reference>